<feature type="domain" description="Phage tail tape measure protein" evidence="2">
    <location>
        <begin position="119"/>
        <end position="316"/>
    </location>
</feature>
<evidence type="ECO:0000259" key="2">
    <source>
        <dbReference type="Pfam" id="PF10145"/>
    </source>
</evidence>
<reference evidence="3 4" key="1">
    <citation type="submission" date="2024-02" db="EMBL/GenBank/DDBJ databases">
        <title>Deinococcus caeni NBRC 101312.</title>
        <authorList>
            <person name="Ichikawa N."/>
            <person name="Katano-Makiyama Y."/>
            <person name="Hidaka K."/>
        </authorList>
    </citation>
    <scope>NUCLEOTIDE SEQUENCE [LARGE SCALE GENOMIC DNA]</scope>
    <source>
        <strain evidence="3 4">NBRC 101312</strain>
    </source>
</reference>
<accession>A0ABP9UH18</accession>
<evidence type="ECO:0000256" key="1">
    <source>
        <dbReference type="ARBA" id="ARBA00022612"/>
    </source>
</evidence>
<keyword evidence="1" id="KW-1188">Viral release from host cell</keyword>
<keyword evidence="4" id="KW-1185">Reference proteome</keyword>
<evidence type="ECO:0000313" key="4">
    <source>
        <dbReference type="Proteomes" id="UP001423409"/>
    </source>
</evidence>
<sequence>MTGGGGAGGPASRVYVEVAGRVDERSFRQMQEDVERSADQAGERAGGALSGKFGAALSALPGLALATGAAVGAALIGAGKAALDIASQAQQGILDMQAQLGVTAETAAVLGDQAKEVFANNFGDSLAQANEMVIEVRKQMKGLKDDELGSVTSGVAALSDTFKTDLGETAQAANVLMEKFGLTSQEALDFVAKGLQDGLNNSGDFLGTISEYGVQFENGKVSASEFYSVLKTGQQAGALGTDKAADAFKEFTVRIQDGSKTTADSLKSIGIDSEALAKKMATGQVTTGEAFNLVIGKLREVKDQNQLMQAGTGLLGTQFEDLGKKGALALDTTKTKASDLDGATAKVNERYNTLGQLMQGAWRQVLLQLEPVGNLLLSLGNEAMPVVKAALTQLGPVVTQVITFLVNGFRQGREAAGQFAQQFGPQIERAVATVTPVVQAIGPLFKSVFTLIQTLWETVLKPVLTAVAPLVSGAVTTIGNVLNLVVRTVTGVVTAISSLLRGDLGGAVRAVEGIFGDMVTFAVRQFRNMASTLLGLIRNLAPDMAEAAGDILRGLIRGSVGDNFSSMSSQTGKINSRPHQA</sequence>
<evidence type="ECO:0000313" key="3">
    <source>
        <dbReference type="EMBL" id="GAA5440337.1"/>
    </source>
</evidence>
<dbReference type="PANTHER" id="PTHR37813">
    <property type="entry name" value="FELS-2 PROPHAGE PROTEIN"/>
    <property type="match status" value="1"/>
</dbReference>
<protein>
    <submittedName>
        <fullName evidence="3">Uncharacterized protein YqbO</fullName>
    </submittedName>
</protein>
<dbReference type="Pfam" id="PF10145">
    <property type="entry name" value="PhageMin_Tail"/>
    <property type="match status" value="1"/>
</dbReference>
<comment type="caution">
    <text evidence="3">The sequence shown here is derived from an EMBL/GenBank/DDBJ whole genome shotgun (WGS) entry which is preliminary data.</text>
</comment>
<gene>
    <name evidence="3" type="primary">yqbO</name>
    <name evidence="3" type="ORF">Dcae01_01850</name>
</gene>
<organism evidence="3 4">
    <name type="scientific">Deinococcus caeni</name>
    <dbReference type="NCBI Taxonomy" id="569127"/>
    <lineage>
        <taxon>Bacteria</taxon>
        <taxon>Thermotogati</taxon>
        <taxon>Deinococcota</taxon>
        <taxon>Deinococci</taxon>
        <taxon>Deinococcales</taxon>
        <taxon>Deinococcaceae</taxon>
        <taxon>Deinococcus</taxon>
    </lineage>
</organism>
<dbReference type="EMBL" id="BAABQU010000020">
    <property type="protein sequence ID" value="GAA5440337.1"/>
    <property type="molecule type" value="Genomic_DNA"/>
</dbReference>
<name>A0ABP9UH18_9DEIO</name>
<proteinExistence type="predicted"/>
<dbReference type="InterPro" id="IPR010090">
    <property type="entry name" value="Phage_tape_meas"/>
</dbReference>
<dbReference type="Proteomes" id="UP001423409">
    <property type="component" value="Unassembled WGS sequence"/>
</dbReference>
<dbReference type="PANTHER" id="PTHR37813:SF1">
    <property type="entry name" value="FELS-2 PROPHAGE PROTEIN"/>
    <property type="match status" value="1"/>
</dbReference>